<comment type="function">
    <text evidence="5">Responsible for the release of ribosomes from messenger RNA at the termination of protein biosynthesis. May increase the efficiency of translation by recycling ribosomes from one round of translation to another.</text>
</comment>
<organism evidence="7 8">
    <name type="scientific">Hydrogenibacillus schlegelii</name>
    <name type="common">Bacillus schlegelii</name>
    <dbReference type="NCBI Taxonomy" id="1484"/>
    <lineage>
        <taxon>Bacteria</taxon>
        <taxon>Bacillati</taxon>
        <taxon>Bacillota</taxon>
        <taxon>Bacilli</taxon>
        <taxon>Bacillales</taxon>
        <taxon>Bacillales Family X. Incertae Sedis</taxon>
        <taxon>Hydrogenibacillus</taxon>
    </lineage>
</organism>
<evidence type="ECO:0000256" key="5">
    <source>
        <dbReference type="HAMAP-Rule" id="MF_00040"/>
    </source>
</evidence>
<dbReference type="Gene3D" id="1.10.132.20">
    <property type="entry name" value="Ribosome-recycling factor"/>
    <property type="match status" value="1"/>
</dbReference>
<name>A0A2T5GFL2_HYDSH</name>
<comment type="similarity">
    <text evidence="2 5">Belongs to the RRF family.</text>
</comment>
<proteinExistence type="inferred from homology"/>
<evidence type="ECO:0000313" key="7">
    <source>
        <dbReference type="EMBL" id="PTQ54974.1"/>
    </source>
</evidence>
<dbReference type="GO" id="GO:0043023">
    <property type="term" value="F:ribosomal large subunit binding"/>
    <property type="evidence" value="ECO:0007669"/>
    <property type="project" value="TreeGrafter"/>
</dbReference>
<dbReference type="PANTHER" id="PTHR20982">
    <property type="entry name" value="RIBOSOME RECYCLING FACTOR"/>
    <property type="match status" value="1"/>
</dbReference>
<evidence type="ECO:0000256" key="4">
    <source>
        <dbReference type="ARBA" id="ARBA00022917"/>
    </source>
</evidence>
<gene>
    <name evidence="5" type="primary">frr</name>
    <name evidence="7" type="ORF">HSCHL_1917</name>
</gene>
<accession>A0A2T5GFL2</accession>
<dbReference type="InterPro" id="IPR023584">
    <property type="entry name" value="Ribosome_recyc_fac_dom"/>
</dbReference>
<evidence type="ECO:0000256" key="1">
    <source>
        <dbReference type="ARBA" id="ARBA00004496"/>
    </source>
</evidence>
<reference evidence="7 8" key="1">
    <citation type="submission" date="2017-08" db="EMBL/GenBank/DDBJ databases">
        <title>Burning lignite coal seam in the remote Altai Mountains harbors a hydrogen-driven thermophilic microbial community.</title>
        <authorList>
            <person name="Kadnikov V.V."/>
            <person name="Mardanov A.V."/>
            <person name="Ivasenko D."/>
            <person name="Beletsky A.V."/>
            <person name="Karnachuk O.V."/>
            <person name="Ravin N.V."/>
        </authorList>
    </citation>
    <scope>NUCLEOTIDE SEQUENCE [LARGE SCALE GENOMIC DNA]</scope>
    <source>
        <strain evidence="7">AL33</strain>
    </source>
</reference>
<evidence type="ECO:0000313" key="8">
    <source>
        <dbReference type="Proteomes" id="UP000244180"/>
    </source>
</evidence>
<dbReference type="AlphaFoldDB" id="A0A2T5GFL2"/>
<dbReference type="EMBL" id="PEBV01000001">
    <property type="protein sequence ID" value="PTQ54974.1"/>
    <property type="molecule type" value="Genomic_DNA"/>
</dbReference>
<dbReference type="PANTHER" id="PTHR20982:SF3">
    <property type="entry name" value="MITOCHONDRIAL RIBOSOME RECYCLING FACTOR PSEUDO 1"/>
    <property type="match status" value="1"/>
</dbReference>
<evidence type="ECO:0000256" key="3">
    <source>
        <dbReference type="ARBA" id="ARBA00022490"/>
    </source>
</evidence>
<keyword evidence="4 5" id="KW-0648">Protein biosynthesis</keyword>
<dbReference type="NCBIfam" id="TIGR00496">
    <property type="entry name" value="frr"/>
    <property type="match status" value="1"/>
</dbReference>
<dbReference type="CDD" id="cd00520">
    <property type="entry name" value="RRF"/>
    <property type="match status" value="1"/>
</dbReference>
<dbReference type="SUPFAM" id="SSF55194">
    <property type="entry name" value="Ribosome recycling factor, RRF"/>
    <property type="match status" value="1"/>
</dbReference>
<dbReference type="InterPro" id="IPR036191">
    <property type="entry name" value="RRF_sf"/>
</dbReference>
<sequence length="169" mass="18839">MSVLKGELVSVRAGRANPAMLEKVTVSYYGADVPLNQVATITAPEPRLLVITPWDGSVLGEIERAIQKSDLGLNPTNDGKVVRIVLPPLTEERRRELVKLVKKYGEEAKVAIRNVRRDALEVLKKAEKDGELPEDTARRLQDELQKTTDAYVKKVDEIVEAKEAEILEI</sequence>
<comment type="caution">
    <text evidence="7">The sequence shown here is derived from an EMBL/GenBank/DDBJ whole genome shotgun (WGS) entry which is preliminary data.</text>
</comment>
<dbReference type="HAMAP" id="MF_00040">
    <property type="entry name" value="RRF"/>
    <property type="match status" value="1"/>
</dbReference>
<feature type="domain" description="Ribosome recycling factor" evidence="6">
    <location>
        <begin position="4"/>
        <end position="167"/>
    </location>
</feature>
<protein>
    <recommendedName>
        <fullName evidence="5">Ribosome-recycling factor</fullName>
        <shortName evidence="5">RRF</shortName>
    </recommendedName>
    <alternativeName>
        <fullName evidence="5">Ribosome-releasing factor</fullName>
    </alternativeName>
</protein>
<evidence type="ECO:0000259" key="6">
    <source>
        <dbReference type="Pfam" id="PF01765"/>
    </source>
</evidence>
<dbReference type="FunFam" id="1.10.132.20:FF:000001">
    <property type="entry name" value="Ribosome-recycling factor"/>
    <property type="match status" value="1"/>
</dbReference>
<dbReference type="GO" id="GO:0006415">
    <property type="term" value="P:translational termination"/>
    <property type="evidence" value="ECO:0007669"/>
    <property type="project" value="UniProtKB-UniRule"/>
</dbReference>
<dbReference type="Pfam" id="PF01765">
    <property type="entry name" value="RRF"/>
    <property type="match status" value="1"/>
</dbReference>
<keyword evidence="3 5" id="KW-0963">Cytoplasm</keyword>
<evidence type="ECO:0000256" key="2">
    <source>
        <dbReference type="ARBA" id="ARBA00005912"/>
    </source>
</evidence>
<comment type="subcellular location">
    <subcellularLocation>
        <location evidence="1 5">Cytoplasm</location>
    </subcellularLocation>
</comment>
<dbReference type="Gene3D" id="3.30.1360.40">
    <property type="match status" value="1"/>
</dbReference>
<dbReference type="FunFam" id="3.30.1360.40:FF:000001">
    <property type="entry name" value="Ribosome-recycling factor"/>
    <property type="match status" value="1"/>
</dbReference>
<dbReference type="InterPro" id="IPR002661">
    <property type="entry name" value="Ribosome_recyc_fac"/>
</dbReference>
<dbReference type="GO" id="GO:0005737">
    <property type="term" value="C:cytoplasm"/>
    <property type="evidence" value="ECO:0007669"/>
    <property type="project" value="UniProtKB-SubCell"/>
</dbReference>
<dbReference type="Proteomes" id="UP000244180">
    <property type="component" value="Unassembled WGS sequence"/>
</dbReference>